<dbReference type="OrthoDB" id="1113830at2"/>
<dbReference type="PANTHER" id="PTHR37323:SF1">
    <property type="entry name" value="L-ORNITHINE N(ALPHA)-ACYLTRANSFERASE"/>
    <property type="match status" value="1"/>
</dbReference>
<dbReference type="GO" id="GO:0006629">
    <property type="term" value="P:lipid metabolic process"/>
    <property type="evidence" value="ECO:0007669"/>
    <property type="project" value="UniProtKB-KW"/>
</dbReference>
<keyword evidence="9" id="KW-1185">Reference proteome</keyword>
<feature type="compositionally biased region" description="Polar residues" evidence="6">
    <location>
        <begin position="607"/>
        <end position="618"/>
    </location>
</feature>
<dbReference type="SUPFAM" id="SSF55729">
    <property type="entry name" value="Acyl-CoA N-acyltransferases (Nat)"/>
    <property type="match status" value="1"/>
</dbReference>
<feature type="domain" description="Phospholipid/glycerol acyltransferase" evidence="7">
    <location>
        <begin position="81"/>
        <end position="204"/>
    </location>
</feature>
<evidence type="ECO:0000259" key="7">
    <source>
        <dbReference type="SMART" id="SM00563"/>
    </source>
</evidence>
<dbReference type="Pfam" id="PF13444">
    <property type="entry name" value="Acetyltransf_5"/>
    <property type="match status" value="1"/>
</dbReference>
<dbReference type="Pfam" id="PF19576">
    <property type="entry name" value="Acyltransf_2"/>
    <property type="match status" value="1"/>
</dbReference>
<keyword evidence="3 8" id="KW-0808">Transferase</keyword>
<dbReference type="CDD" id="cd07986">
    <property type="entry name" value="LPLAT_ACT14924-like"/>
    <property type="match status" value="1"/>
</dbReference>
<keyword evidence="4" id="KW-0443">Lipid metabolism</keyword>
<evidence type="ECO:0000313" key="9">
    <source>
        <dbReference type="Proteomes" id="UP000184335"/>
    </source>
</evidence>
<protein>
    <submittedName>
        <fullName evidence="8">Acyltransferase</fullName>
    </submittedName>
</protein>
<dbReference type="SUPFAM" id="SSF69593">
    <property type="entry name" value="Glycerol-3-phosphate (1)-acyltransferase"/>
    <property type="match status" value="1"/>
</dbReference>
<evidence type="ECO:0000256" key="5">
    <source>
        <dbReference type="ARBA" id="ARBA00023315"/>
    </source>
</evidence>
<accession>A0A1M5ZXG4</accession>
<dbReference type="STRING" id="1118202.SAMN05443429_1019"/>
<dbReference type="InterPro" id="IPR002123">
    <property type="entry name" value="Plipid/glycerol_acylTrfase"/>
</dbReference>
<evidence type="ECO:0000313" key="8">
    <source>
        <dbReference type="EMBL" id="SHI28846.1"/>
    </source>
</evidence>
<dbReference type="EMBL" id="FQYI01000001">
    <property type="protein sequence ID" value="SHI28846.1"/>
    <property type="molecule type" value="Genomic_DNA"/>
</dbReference>
<evidence type="ECO:0000256" key="4">
    <source>
        <dbReference type="ARBA" id="ARBA00023098"/>
    </source>
</evidence>
<dbReference type="GO" id="GO:0016746">
    <property type="term" value="F:acyltransferase activity"/>
    <property type="evidence" value="ECO:0007669"/>
    <property type="project" value="UniProtKB-KW"/>
</dbReference>
<evidence type="ECO:0000256" key="2">
    <source>
        <dbReference type="ARBA" id="ARBA00022516"/>
    </source>
</evidence>
<dbReference type="PANTHER" id="PTHR37323">
    <property type="entry name" value="GCN5-RELATED N-ACETYLTRANSFERASE"/>
    <property type="match status" value="1"/>
</dbReference>
<dbReference type="InterPro" id="IPR052351">
    <property type="entry name" value="Ornithine_N-alpha-AT"/>
</dbReference>
<evidence type="ECO:0000256" key="1">
    <source>
        <dbReference type="ARBA" id="ARBA00005189"/>
    </source>
</evidence>
<evidence type="ECO:0000256" key="3">
    <source>
        <dbReference type="ARBA" id="ARBA00022679"/>
    </source>
</evidence>
<dbReference type="AlphaFoldDB" id="A0A1M5ZXG4"/>
<keyword evidence="2" id="KW-0444">Lipid biosynthesis</keyword>
<organism evidence="8 9">
    <name type="scientific">Cruoricaptor ignavus</name>
    <dbReference type="NCBI Taxonomy" id="1118202"/>
    <lineage>
        <taxon>Bacteria</taxon>
        <taxon>Pseudomonadati</taxon>
        <taxon>Bacteroidota</taxon>
        <taxon>Flavobacteriia</taxon>
        <taxon>Flavobacteriales</taxon>
        <taxon>Weeksellaceae</taxon>
        <taxon>Cruoricaptor</taxon>
    </lineage>
</organism>
<comment type="pathway">
    <text evidence="1">Lipid metabolism.</text>
</comment>
<dbReference type="RefSeq" id="WP_073177097.1">
    <property type="nucleotide sequence ID" value="NZ_FQYI01000001.1"/>
</dbReference>
<dbReference type="SMART" id="SM00563">
    <property type="entry name" value="PlsC"/>
    <property type="match status" value="1"/>
</dbReference>
<gene>
    <name evidence="8" type="ORF">SAMN05443429_1019</name>
</gene>
<keyword evidence="5 8" id="KW-0012">Acyltransferase</keyword>
<evidence type="ECO:0000256" key="6">
    <source>
        <dbReference type="SAM" id="MobiDB-lite"/>
    </source>
</evidence>
<dbReference type="Proteomes" id="UP000184335">
    <property type="component" value="Unassembled WGS sequence"/>
</dbReference>
<sequence length="618" mass="70996">MSLITQEDLISAAGLSRAGILKKPIARGVMNLTKIDEVNALYDKVKDLQGNEFFDTFLRELGIQYVVFEEDLARIPAGGAFIVMANHPLGAIDGVLMTKIFSDARPDFKIMGNFLLQKIQPMADYVIPVNPFESRKDAFSSTSGMRATLRHLQNGGCVGIFPAGEVSNKNNAERELRDREWQKAVLKMIKTAGVPVIPMYFHAENSRIFYRMARLHPDLQTLMLPAEMMRKRGEPVRIRIGRAVSAKNIEAAESAGEIEELLRKKIYLLKAYYERRRKIRDLLKLPNLRLNFHDLSSGSVVQNIISETPREDLRHEIQALRRAEKLLFANGSYEVYFAEYGEIPSIMREIGRQRELTFREVGEGSNLPFDLDEYDQHYRHLFLWDNEAEKIAGAYRMGLGREIMAELGIKGFYTASLFDFDSELKPFFHKTIEMGRAYILKEYQQKPLPLFLLWRGIVYVCLRNPDHHFLMGGVSISNKFSSFSKALMIEFMRSNYYDSALAQYVHPKNEYRIKMDRRDRNLFLQEIDTDLNKLDKIIDDLEPGMRMPVLIKKYIKQNAKVIAFNVDPSFSDAIDGLMYIRISDLPESTIKPVLEELSNKPDPAMSDYSSGEQSSMKI</sequence>
<dbReference type="InterPro" id="IPR016181">
    <property type="entry name" value="Acyl_CoA_acyltransferase"/>
</dbReference>
<dbReference type="InterPro" id="IPR045746">
    <property type="entry name" value="ACT14924-like_Acyltransf_dom"/>
</dbReference>
<name>A0A1M5ZXG4_9FLAO</name>
<feature type="region of interest" description="Disordered" evidence="6">
    <location>
        <begin position="597"/>
        <end position="618"/>
    </location>
</feature>
<reference evidence="8 9" key="1">
    <citation type="submission" date="2016-11" db="EMBL/GenBank/DDBJ databases">
        <authorList>
            <person name="Jaros S."/>
            <person name="Januszkiewicz K."/>
            <person name="Wedrychowicz H."/>
        </authorList>
    </citation>
    <scope>NUCLEOTIDE SEQUENCE [LARGE SCALE GENOMIC DNA]</scope>
    <source>
        <strain evidence="8 9">DSM 25479</strain>
    </source>
</reference>
<proteinExistence type="predicted"/>